<sequence length="287" mass="30359">MRALSRQLVALLGRGVVPTGQPIATADDVGLVRGDGCFDAMRVLGGGAHAVVENLDDHLQRFEQSARTLGLAFDSGAWRSLIAEAVAAWPDLPEAVLKLVLTRGPELNPGVPTGFLTITELNLDAMRRARAGITVRLLNRGYASDAFADAPWLLGGVKLLSYAVNAAAKRVAEAHGDTDALFVSSDGYALEGPTSAVIVRQGDRLLTTPTGDTGILDSVTGRQIFARAAGEGLDTAHELIPVSTLFESDGVWLASSIRGVCPVTRLDGQQLRVDHDWNARLAAWGGF</sequence>
<evidence type="ECO:0000313" key="2">
    <source>
        <dbReference type="EMBL" id="SPD86463.1"/>
    </source>
</evidence>
<dbReference type="KEGG" id="mgg:MPLG2_1427"/>
<evidence type="ECO:0000256" key="1">
    <source>
        <dbReference type="ARBA" id="ARBA00009320"/>
    </source>
</evidence>
<dbReference type="Proteomes" id="UP000238164">
    <property type="component" value="Chromosome 1"/>
</dbReference>
<keyword evidence="3" id="KW-1185">Reference proteome</keyword>
<dbReference type="GO" id="GO:0005829">
    <property type="term" value="C:cytosol"/>
    <property type="evidence" value="ECO:0007669"/>
    <property type="project" value="TreeGrafter"/>
</dbReference>
<accession>A0A2N9JFC3</accession>
<keyword evidence="2" id="KW-0808">Transferase</keyword>
<dbReference type="InterPro" id="IPR036038">
    <property type="entry name" value="Aminotransferase-like"/>
</dbReference>
<dbReference type="GO" id="GO:0008483">
    <property type="term" value="F:transaminase activity"/>
    <property type="evidence" value="ECO:0007669"/>
    <property type="project" value="UniProtKB-KW"/>
</dbReference>
<dbReference type="Gene3D" id="3.30.470.10">
    <property type="match status" value="1"/>
</dbReference>
<dbReference type="GO" id="GO:0046394">
    <property type="term" value="P:carboxylic acid biosynthetic process"/>
    <property type="evidence" value="ECO:0007669"/>
    <property type="project" value="UniProtKB-ARBA"/>
</dbReference>
<organism evidence="2 3">
    <name type="scientific">Micropruina glycogenica</name>
    <dbReference type="NCBI Taxonomy" id="75385"/>
    <lineage>
        <taxon>Bacteria</taxon>
        <taxon>Bacillati</taxon>
        <taxon>Actinomycetota</taxon>
        <taxon>Actinomycetes</taxon>
        <taxon>Propionibacteriales</taxon>
        <taxon>Nocardioidaceae</taxon>
        <taxon>Micropruina</taxon>
    </lineage>
</organism>
<dbReference type="InterPro" id="IPR043132">
    <property type="entry name" value="BCAT-like_C"/>
</dbReference>
<name>A0A2N9JFC3_9ACTN</name>
<dbReference type="Pfam" id="PF01063">
    <property type="entry name" value="Aminotran_4"/>
    <property type="match status" value="1"/>
</dbReference>
<reference evidence="2 3" key="1">
    <citation type="submission" date="2018-02" db="EMBL/GenBank/DDBJ databases">
        <authorList>
            <person name="Cohen D.B."/>
            <person name="Kent A.D."/>
        </authorList>
    </citation>
    <scope>NUCLEOTIDE SEQUENCE [LARGE SCALE GENOMIC DNA]</scope>
    <source>
        <strain evidence="2">1</strain>
    </source>
</reference>
<dbReference type="NCBIfam" id="NF005888">
    <property type="entry name" value="PRK07849.1-3"/>
    <property type="match status" value="1"/>
</dbReference>
<dbReference type="PANTHER" id="PTHR42743:SF11">
    <property type="entry name" value="AMINODEOXYCHORISMATE LYASE"/>
    <property type="match status" value="1"/>
</dbReference>
<dbReference type="PANTHER" id="PTHR42743">
    <property type="entry name" value="AMINO-ACID AMINOTRANSFERASE"/>
    <property type="match status" value="1"/>
</dbReference>
<gene>
    <name evidence="2" type="ORF">MPLG2_1427</name>
</gene>
<dbReference type="InterPro" id="IPR050571">
    <property type="entry name" value="Class-IV_PLP-Dep_Aminotrnsfr"/>
</dbReference>
<dbReference type="InterPro" id="IPR043131">
    <property type="entry name" value="BCAT-like_N"/>
</dbReference>
<proteinExistence type="inferred from homology"/>
<comment type="similarity">
    <text evidence="1">Belongs to the class-IV pyridoxal-phosphate-dependent aminotransferase family.</text>
</comment>
<protein>
    <submittedName>
        <fullName evidence="2">Putative aminotransferase</fullName>
    </submittedName>
</protein>
<keyword evidence="2" id="KW-0032">Aminotransferase</keyword>
<dbReference type="InterPro" id="IPR001544">
    <property type="entry name" value="Aminotrans_IV"/>
</dbReference>
<dbReference type="Gene3D" id="3.20.10.10">
    <property type="entry name" value="D-amino Acid Aminotransferase, subunit A, domain 2"/>
    <property type="match status" value="1"/>
</dbReference>
<dbReference type="AlphaFoldDB" id="A0A2N9JFC3"/>
<dbReference type="EMBL" id="LT985188">
    <property type="protein sequence ID" value="SPD86463.1"/>
    <property type="molecule type" value="Genomic_DNA"/>
</dbReference>
<dbReference type="RefSeq" id="WP_105185435.1">
    <property type="nucleotide sequence ID" value="NZ_BAAAGO010000033.1"/>
</dbReference>
<dbReference type="OrthoDB" id="9805628at2"/>
<evidence type="ECO:0000313" key="3">
    <source>
        <dbReference type="Proteomes" id="UP000238164"/>
    </source>
</evidence>
<dbReference type="SUPFAM" id="SSF56752">
    <property type="entry name" value="D-aminoacid aminotransferase-like PLP-dependent enzymes"/>
    <property type="match status" value="1"/>
</dbReference>